<dbReference type="Gene3D" id="3.40.190.10">
    <property type="entry name" value="Periplasmic binding protein-like II"/>
    <property type="match status" value="1"/>
</dbReference>
<evidence type="ECO:0000313" key="4">
    <source>
        <dbReference type="Proteomes" id="UP000032737"/>
    </source>
</evidence>
<dbReference type="GO" id="GO:0015833">
    <property type="term" value="P:peptide transport"/>
    <property type="evidence" value="ECO:0007669"/>
    <property type="project" value="TreeGrafter"/>
</dbReference>
<dbReference type="HOGENOM" id="CLU_366666_0_0_14"/>
<dbReference type="InterPro" id="IPR000914">
    <property type="entry name" value="SBP_5_dom"/>
</dbReference>
<feature type="domain" description="Solute-binding protein family 5" evidence="2">
    <location>
        <begin position="341"/>
        <end position="679"/>
    </location>
</feature>
<name>U4KS94_9MOLU</name>
<dbReference type="Proteomes" id="UP000032737">
    <property type="component" value="Chromosome"/>
</dbReference>
<dbReference type="RefSeq" id="WP_030005278.1">
    <property type="nucleotide sequence ID" value="NC_022549.1"/>
</dbReference>
<dbReference type="Gene3D" id="3.10.105.10">
    <property type="entry name" value="Dipeptide-binding Protein, Domain 3"/>
    <property type="match status" value="1"/>
</dbReference>
<gene>
    <name evidence="3" type="ORF">BN85313970</name>
</gene>
<dbReference type="AlphaFoldDB" id="U4KS94"/>
<feature type="chain" id="PRO_5004650706" evidence="1">
    <location>
        <begin position="19"/>
        <end position="828"/>
    </location>
</feature>
<dbReference type="InterPro" id="IPR039424">
    <property type="entry name" value="SBP_5"/>
</dbReference>
<organism evidence="3 4">
    <name type="scientific">Acholeplasma brassicae</name>
    <dbReference type="NCBI Taxonomy" id="61635"/>
    <lineage>
        <taxon>Bacteria</taxon>
        <taxon>Bacillati</taxon>
        <taxon>Mycoplasmatota</taxon>
        <taxon>Mollicutes</taxon>
        <taxon>Acholeplasmatales</taxon>
        <taxon>Acholeplasmataceae</taxon>
        <taxon>Acholeplasma</taxon>
    </lineage>
</organism>
<dbReference type="Gene3D" id="3.90.76.10">
    <property type="entry name" value="Dipeptide-binding Protein, Domain 1"/>
    <property type="match status" value="1"/>
</dbReference>
<sequence length="828" mass="91562">MKKVLLLLLVAVSAIGLAACGETTNTPGSGYDKNAVFRNYYSGGVYNINPYSETLADASTMYEYLTDSLYIGDFDWEKAIAEGLATEVGDFETSGAAALPYNRVPRMAAGEPVDVSGDGTKWQITLKEGLKFEDGTAITAETFNYSWRMLLDPLLLNDRASNLYSATDLPLKNAEYYFKQHKPDEDKLGFVTYEVSGVIYSRENSYLTTATDQPTWKLYAVETAVDNGIKGPAITETEYPGGPQYKTMYTEFWGGTDGKDGWVLVDKDDNPFLYDENNNLVAPEEGWTFADGTPIPHTGGVAKKYAGGLPAFMDNEGNRAVVEQNGLPVGGTQTFYNAVKDWSKVGFKVIDNLTFEIELAAAKTAWDVKGALLSGITGVVHPAKFEAGLNETKTSTTYGTKDNPLSSYGPYLLTTWQEDVVFIFTKNDNFHAADEYRIQTVRYDRIAEQSVAIDEFKAGRLDIVGASGSYYKDFKDAPGLRLSPTSTFFRFAFNIAERPDGTTNPILVYPEFRQAFYFAIDREEFTTEVRPPSLPTQAFLGPLYLSTEYNSTPYRGSEAGVGAVADFAPDTFGFNPVRAKELFDAAYAKAVADGNIVDGEKVSVEYTYYQVETNQLVADWVKSSVEEIFGASKFELKLTGVSSAALEQDWDNLDFDMTFGGWQGLTFDAPSLLGQVYNSSLAYMLEGGFDTANAEVTVELAATKAALESWVAAYDESKATDAQKAKHAKWVALLPEFEGNSLTTTYNKLFNYAYEEFYNVADVDYEGKRDDFDRITAALEGVLLDQMIAIPLFTTTSVTVYSTRVVLEVNEYHAWMGYGGLKYMYITK</sequence>
<dbReference type="Pfam" id="PF00496">
    <property type="entry name" value="SBP_bac_5"/>
    <property type="match status" value="2"/>
</dbReference>
<keyword evidence="1" id="KW-0732">Signal</keyword>
<dbReference type="SUPFAM" id="SSF53850">
    <property type="entry name" value="Periplasmic binding protein-like II"/>
    <property type="match status" value="2"/>
</dbReference>
<dbReference type="KEGG" id="abra:BN85313970"/>
<dbReference type="PANTHER" id="PTHR30290:SF83">
    <property type="entry name" value="ABC TRANSPORTER SUBSTRATE-BINDING PROTEIN"/>
    <property type="match status" value="1"/>
</dbReference>
<dbReference type="GO" id="GO:0030313">
    <property type="term" value="C:cell envelope"/>
    <property type="evidence" value="ECO:0007669"/>
    <property type="project" value="UniProtKB-SubCell"/>
</dbReference>
<accession>U4KS94</accession>
<evidence type="ECO:0000256" key="1">
    <source>
        <dbReference type="SAM" id="SignalP"/>
    </source>
</evidence>
<reference evidence="3 4" key="1">
    <citation type="journal article" date="2013" name="J. Mol. Microbiol. Biotechnol.">
        <title>Analysis of the Complete Genomes of Acholeplasma brassicae , A. palmae and A. laidlawii and Their Comparison to the Obligate Parasites from ' Candidatus Phytoplasma'.</title>
        <authorList>
            <person name="Kube M."/>
            <person name="Siewert C."/>
            <person name="Migdoll A.M."/>
            <person name="Duduk B."/>
            <person name="Holz S."/>
            <person name="Rabus R."/>
            <person name="Seemuller E."/>
            <person name="Mitrovic J."/>
            <person name="Muller I."/>
            <person name="Buttner C."/>
            <person name="Reinhardt R."/>
        </authorList>
    </citation>
    <scope>NUCLEOTIDE SEQUENCE [LARGE SCALE GENOMIC DNA]</scope>
    <source>
        <strain evidence="4">0502</strain>
    </source>
</reference>
<dbReference type="GO" id="GO:1904680">
    <property type="term" value="F:peptide transmembrane transporter activity"/>
    <property type="evidence" value="ECO:0007669"/>
    <property type="project" value="TreeGrafter"/>
</dbReference>
<evidence type="ECO:0000259" key="2">
    <source>
        <dbReference type="Pfam" id="PF00496"/>
    </source>
</evidence>
<protein>
    <submittedName>
        <fullName evidence="3">Oligopeptide ABC transporter, periplasmatic component</fullName>
    </submittedName>
</protein>
<feature type="domain" description="Solute-binding protein family 5" evidence="2">
    <location>
        <begin position="104"/>
        <end position="164"/>
    </location>
</feature>
<proteinExistence type="predicted"/>
<evidence type="ECO:0000313" key="3">
    <source>
        <dbReference type="EMBL" id="CCV66418.1"/>
    </source>
</evidence>
<dbReference type="EMBL" id="FO681348">
    <property type="protein sequence ID" value="CCV66418.1"/>
    <property type="molecule type" value="Genomic_DNA"/>
</dbReference>
<feature type="signal peptide" evidence="1">
    <location>
        <begin position="1"/>
        <end position="18"/>
    </location>
</feature>
<keyword evidence="4" id="KW-1185">Reference proteome</keyword>
<dbReference type="PROSITE" id="PS51257">
    <property type="entry name" value="PROKAR_LIPOPROTEIN"/>
    <property type="match status" value="1"/>
</dbReference>
<dbReference type="STRING" id="61635.BN85313970"/>
<dbReference type="PANTHER" id="PTHR30290">
    <property type="entry name" value="PERIPLASMIC BINDING COMPONENT OF ABC TRANSPORTER"/>
    <property type="match status" value="1"/>
</dbReference>